<evidence type="ECO:0000256" key="4">
    <source>
        <dbReference type="ARBA" id="ARBA00022989"/>
    </source>
</evidence>
<feature type="transmembrane region" description="Helical" evidence="6">
    <location>
        <begin position="212"/>
        <end position="228"/>
    </location>
</feature>
<keyword evidence="3 6" id="KW-0812">Transmembrane</keyword>
<feature type="transmembrane region" description="Helical" evidence="6">
    <location>
        <begin position="306"/>
        <end position="324"/>
    </location>
</feature>
<evidence type="ECO:0000256" key="5">
    <source>
        <dbReference type="ARBA" id="ARBA00023136"/>
    </source>
</evidence>
<keyword evidence="9" id="KW-1185">Reference proteome</keyword>
<dbReference type="AlphaFoldDB" id="A0A2R4MCX2"/>
<feature type="transmembrane region" description="Helical" evidence="6">
    <location>
        <begin position="144"/>
        <end position="166"/>
    </location>
</feature>
<feature type="transmembrane region" description="Helical" evidence="6">
    <location>
        <begin position="275"/>
        <end position="300"/>
    </location>
</feature>
<evidence type="ECO:0000313" key="8">
    <source>
        <dbReference type="EMBL" id="AVX03888.1"/>
    </source>
</evidence>
<evidence type="ECO:0000313" key="9">
    <source>
        <dbReference type="Proteomes" id="UP000258927"/>
    </source>
</evidence>
<gene>
    <name evidence="8" type="ORF">MXMO3_01357</name>
</gene>
<name>A0A2R4MCX2_9HYPH</name>
<dbReference type="GO" id="GO:0022857">
    <property type="term" value="F:transmembrane transporter activity"/>
    <property type="evidence" value="ECO:0007669"/>
    <property type="project" value="InterPro"/>
</dbReference>
<dbReference type="EMBL" id="CP021330">
    <property type="protein sequence ID" value="AVX03888.1"/>
    <property type="molecule type" value="Genomic_DNA"/>
</dbReference>
<dbReference type="Proteomes" id="UP000258927">
    <property type="component" value="Chromosome"/>
</dbReference>
<feature type="transmembrane region" description="Helical" evidence="6">
    <location>
        <begin position="447"/>
        <end position="466"/>
    </location>
</feature>
<feature type="transmembrane region" description="Helical" evidence="6">
    <location>
        <begin position="234"/>
        <end position="251"/>
    </location>
</feature>
<evidence type="ECO:0000256" key="2">
    <source>
        <dbReference type="ARBA" id="ARBA00022448"/>
    </source>
</evidence>
<dbReference type="InterPro" id="IPR020846">
    <property type="entry name" value="MFS_dom"/>
</dbReference>
<keyword evidence="5 6" id="KW-0472">Membrane</keyword>
<sequence length="483" mass="51098">MLTTADTDPKAGIFSTAFLPITLMNILVVTSHAVNGFITTVIAPSIVVDLGGRELMFWLFALFQVGSISAGVMAGNFKVRFGARPIFVAAATLLAVGSIMGGLANSLALVILARGLQGLAEGMLISLVYVVIADHLPARLLPRIFALSSTLWSVAAAATPLFAGLLTQYVSWRVAFLFNLPLVLILILLAYKFLPKATQSADEPKPFPVRRLLLLVAALLITGFAGQMTNTGLLALIIAASSTLMVVFAALDQKAAERFMPPNLFSLRTNMGRSFTMLGLFSVGASGRTVYIVALLQSIWFMSPLAAGYTAASLAFSWTLAAWTSNRIERMSLRIAFIRMGATLIMTGGLLSAFAVWQGYFWLVLAGLITTGLGYGSSSPLIRQIIITQSPRQHKSIASGAMTPIQFTGAVFGAAIAGFCAIAFGLFDGAVAGEIFTVEAARNAGAALLMVFTAFPALGVLISLGLTTTPDHEEVEQESEALA</sequence>
<feature type="transmembrane region" description="Helical" evidence="6">
    <location>
        <begin position="55"/>
        <end position="74"/>
    </location>
</feature>
<dbReference type="Pfam" id="PF07690">
    <property type="entry name" value="MFS_1"/>
    <property type="match status" value="1"/>
</dbReference>
<keyword evidence="2" id="KW-0813">Transport</keyword>
<accession>A0A2R4MCX2</accession>
<evidence type="ECO:0000256" key="3">
    <source>
        <dbReference type="ARBA" id="ARBA00022692"/>
    </source>
</evidence>
<reference evidence="8 9" key="1">
    <citation type="submission" date="2017-05" db="EMBL/GenBank/DDBJ databases">
        <title>Genome Analysis of Maritalea myrionectae HL2708#5.</title>
        <authorList>
            <consortium name="Cotde Inc.-PKNU"/>
            <person name="Jang D."/>
            <person name="Oh H.-M."/>
        </authorList>
    </citation>
    <scope>NUCLEOTIDE SEQUENCE [LARGE SCALE GENOMIC DNA]</scope>
    <source>
        <strain evidence="8 9">HL2708#5</strain>
    </source>
</reference>
<dbReference type="GO" id="GO:0016020">
    <property type="term" value="C:membrane"/>
    <property type="evidence" value="ECO:0007669"/>
    <property type="project" value="UniProtKB-SubCell"/>
</dbReference>
<feature type="transmembrane region" description="Helical" evidence="6">
    <location>
        <begin position="86"/>
        <end position="105"/>
    </location>
</feature>
<dbReference type="PROSITE" id="PS50850">
    <property type="entry name" value="MFS"/>
    <property type="match status" value="1"/>
</dbReference>
<feature type="transmembrane region" description="Helical" evidence="6">
    <location>
        <begin position="360"/>
        <end position="382"/>
    </location>
</feature>
<organism evidence="8 9">
    <name type="scientific">Maritalea myrionectae</name>
    <dbReference type="NCBI Taxonomy" id="454601"/>
    <lineage>
        <taxon>Bacteria</taxon>
        <taxon>Pseudomonadati</taxon>
        <taxon>Pseudomonadota</taxon>
        <taxon>Alphaproteobacteria</taxon>
        <taxon>Hyphomicrobiales</taxon>
        <taxon>Devosiaceae</taxon>
        <taxon>Maritalea</taxon>
    </lineage>
</organism>
<feature type="transmembrane region" description="Helical" evidence="6">
    <location>
        <begin position="403"/>
        <end position="427"/>
    </location>
</feature>
<evidence type="ECO:0000256" key="6">
    <source>
        <dbReference type="SAM" id="Phobius"/>
    </source>
</evidence>
<proteinExistence type="predicted"/>
<feature type="domain" description="Major facilitator superfamily (MFS) profile" evidence="7">
    <location>
        <begin position="17"/>
        <end position="471"/>
    </location>
</feature>
<dbReference type="STRING" id="1122213.GCA_000423365_01438"/>
<dbReference type="InterPro" id="IPR011701">
    <property type="entry name" value="MFS"/>
</dbReference>
<feature type="transmembrane region" description="Helical" evidence="6">
    <location>
        <begin position="336"/>
        <end position="354"/>
    </location>
</feature>
<evidence type="ECO:0000256" key="1">
    <source>
        <dbReference type="ARBA" id="ARBA00004141"/>
    </source>
</evidence>
<dbReference type="InterPro" id="IPR036259">
    <property type="entry name" value="MFS_trans_sf"/>
</dbReference>
<comment type="subcellular location">
    <subcellularLocation>
        <location evidence="1">Membrane</location>
        <topology evidence="1">Multi-pass membrane protein</topology>
    </subcellularLocation>
</comment>
<evidence type="ECO:0000259" key="7">
    <source>
        <dbReference type="PROSITE" id="PS50850"/>
    </source>
</evidence>
<feature type="transmembrane region" description="Helical" evidence="6">
    <location>
        <begin position="111"/>
        <end position="132"/>
    </location>
</feature>
<dbReference type="Gene3D" id="1.20.1250.20">
    <property type="entry name" value="MFS general substrate transporter like domains"/>
    <property type="match status" value="1"/>
</dbReference>
<dbReference type="RefSeq" id="WP_117395367.1">
    <property type="nucleotide sequence ID" value="NZ_CP021330.1"/>
</dbReference>
<dbReference type="PANTHER" id="PTHR42718:SF9">
    <property type="entry name" value="MAJOR FACILITATOR SUPERFAMILY MULTIDRUG TRANSPORTER MFSC"/>
    <property type="match status" value="1"/>
</dbReference>
<dbReference type="PANTHER" id="PTHR42718">
    <property type="entry name" value="MAJOR FACILITATOR SUPERFAMILY MULTIDRUG TRANSPORTER MFSC"/>
    <property type="match status" value="1"/>
</dbReference>
<keyword evidence="4 6" id="KW-1133">Transmembrane helix</keyword>
<dbReference type="SUPFAM" id="SSF103473">
    <property type="entry name" value="MFS general substrate transporter"/>
    <property type="match status" value="1"/>
</dbReference>
<feature type="transmembrane region" description="Helical" evidence="6">
    <location>
        <begin position="12"/>
        <end position="35"/>
    </location>
</feature>
<protein>
    <submittedName>
        <fullName evidence="8">Multidrug resistance protein MdtL</fullName>
    </submittedName>
</protein>
<dbReference type="KEGG" id="mmyr:MXMO3_01357"/>
<feature type="transmembrane region" description="Helical" evidence="6">
    <location>
        <begin position="172"/>
        <end position="191"/>
    </location>
</feature>